<dbReference type="SMART" id="SM00448">
    <property type="entry name" value="REC"/>
    <property type="match status" value="1"/>
</dbReference>
<dbReference type="Gene3D" id="3.30.450.40">
    <property type="match status" value="1"/>
</dbReference>
<dbReference type="Gene3D" id="3.30.450.20">
    <property type="entry name" value="PAS domain"/>
    <property type="match status" value="1"/>
</dbReference>
<dbReference type="InterPro" id="IPR004358">
    <property type="entry name" value="Sig_transdc_His_kin-like_C"/>
</dbReference>
<feature type="domain" description="Phytochrome chromophore attachment site" evidence="8">
    <location>
        <begin position="263"/>
        <end position="307"/>
    </location>
</feature>
<dbReference type="CDD" id="cd00082">
    <property type="entry name" value="HisKA"/>
    <property type="match status" value="1"/>
</dbReference>
<keyword evidence="5" id="KW-0808">Transferase</keyword>
<dbReference type="InterPro" id="IPR036097">
    <property type="entry name" value="HisK_dim/P_sf"/>
</dbReference>
<comment type="similarity">
    <text evidence="2">In the N-terminal section; belongs to the phytochrome family.</text>
</comment>
<dbReference type="SUPFAM" id="SSF52172">
    <property type="entry name" value="CheY-like"/>
    <property type="match status" value="1"/>
</dbReference>
<sequence length="728" mass="79223">MMNWLQSSSDMAERVRQHDWASTPLGPLEQWPDVLKTTVALCFASSFPQSIVWGPQLITLYNDAFIPILGDKPDALGRPFSEVWQEAWAEVGPIADAAFEGHATYIENFPLLIERGAGLEQAYFTFCYSPIRDPQGQVVGMLDTVTETTATVFLSRRLEVLDAVGSAVANATDAEAIMTTTTRLLAEHLQVSNCAYADMDADEDGFTIRGNWAAQGSPSIVGRYSLASFGVRAVQQLRAGEPLVVQDNRVEFPPEEAASYQALGALATVCFPLIKNGRLTALMAVHHKLARVWSPYDLALLGEVTERSWAHIERVRADAAVREGLAAFTELNATLEQRVVERTTALTQAEAALHQSQKLEAIGQLTGGVAHDFNNLLTIIRSSVDFLRQPGLSEERRQRYMGAVSDTVERASKLTSQLLAFARRQPLNPQVFDVGQRVRNIGEMLETVTGARIQVQVVLPEQPSHVHVDSSQFETALINIALNARDAMDGQGTLTLRVADVPGLPQIRGDAGSRQPFVAVSLADTGSGIAGDAFERIFEPFFTTKAVGKGTGLGLSQVFGFAKQSGGNVDVASTLGQGTVFTLYLPKVAPQAEQHSPSEEARSPLRNPDLRHILIVEDNLEVGRFANQILQDLGYQTTWATDAEQALALAGPQALAFDGIFSDVVMPGITGVAMARLLRERRPDLPVVLTSGYSEELADSGYEGFEFLAKPYSAEQVARALTKAMRRD</sequence>
<dbReference type="InterPro" id="IPR003018">
    <property type="entry name" value="GAF"/>
</dbReference>
<dbReference type="InterPro" id="IPR005467">
    <property type="entry name" value="His_kinase_dom"/>
</dbReference>
<dbReference type="PANTHER" id="PTHR43065:SF49">
    <property type="entry name" value="HISTIDINE KINASE"/>
    <property type="match status" value="1"/>
</dbReference>
<dbReference type="PROSITE" id="PS50110">
    <property type="entry name" value="RESPONSE_REGULATORY"/>
    <property type="match status" value="1"/>
</dbReference>
<dbReference type="InterPro" id="IPR001789">
    <property type="entry name" value="Sig_transdc_resp-reg_receiver"/>
</dbReference>
<evidence type="ECO:0000256" key="4">
    <source>
        <dbReference type="ARBA" id="ARBA00022553"/>
    </source>
</evidence>
<dbReference type="SUPFAM" id="SSF55785">
    <property type="entry name" value="PYP-like sensor domain (PAS domain)"/>
    <property type="match status" value="1"/>
</dbReference>
<keyword evidence="12" id="KW-1185">Reference proteome</keyword>
<dbReference type="PROSITE" id="PS50046">
    <property type="entry name" value="PHYTOCHROME_2"/>
    <property type="match status" value="1"/>
</dbReference>
<dbReference type="AlphaFoldDB" id="A0A4Z0AWZ5"/>
<dbReference type="InterPro" id="IPR016132">
    <property type="entry name" value="Phyto_chromo_attachment"/>
</dbReference>
<dbReference type="InterPro" id="IPR011006">
    <property type="entry name" value="CheY-like_superfamily"/>
</dbReference>
<evidence type="ECO:0000256" key="5">
    <source>
        <dbReference type="ARBA" id="ARBA00022679"/>
    </source>
</evidence>
<evidence type="ECO:0000256" key="3">
    <source>
        <dbReference type="ARBA" id="ARBA00012438"/>
    </source>
</evidence>
<dbReference type="Gene3D" id="3.40.50.2300">
    <property type="match status" value="1"/>
</dbReference>
<dbReference type="PROSITE" id="PS50109">
    <property type="entry name" value="HIS_KIN"/>
    <property type="match status" value="1"/>
</dbReference>
<comment type="catalytic activity">
    <reaction evidence="1">
        <text>ATP + protein L-histidine = ADP + protein N-phospho-L-histidine.</text>
        <dbReference type="EC" id="2.7.13.3"/>
    </reaction>
</comment>
<dbReference type="RefSeq" id="WP_135288185.1">
    <property type="nucleotide sequence ID" value="NZ_QUZU01000004.1"/>
</dbReference>
<name>A0A4Z0AWZ5_9PSED</name>
<dbReference type="SMART" id="SM00065">
    <property type="entry name" value="GAF"/>
    <property type="match status" value="1"/>
</dbReference>
<dbReference type="InterPro" id="IPR003661">
    <property type="entry name" value="HisK_dim/P_dom"/>
</dbReference>
<proteinExistence type="inferred from homology"/>
<dbReference type="SMART" id="SM00387">
    <property type="entry name" value="HATPase_c"/>
    <property type="match status" value="1"/>
</dbReference>
<keyword evidence="6" id="KW-0418">Kinase</keyword>
<evidence type="ECO:0000259" key="9">
    <source>
        <dbReference type="PROSITE" id="PS50109"/>
    </source>
</evidence>
<dbReference type="Pfam" id="PF00072">
    <property type="entry name" value="Response_reg"/>
    <property type="match status" value="1"/>
</dbReference>
<keyword evidence="4 7" id="KW-0597">Phosphoprotein</keyword>
<dbReference type="GO" id="GO:0000155">
    <property type="term" value="F:phosphorelay sensor kinase activity"/>
    <property type="evidence" value="ECO:0007669"/>
    <property type="project" value="InterPro"/>
</dbReference>
<comment type="caution">
    <text evidence="11">The sequence shown here is derived from an EMBL/GenBank/DDBJ whole genome shotgun (WGS) entry which is preliminary data.</text>
</comment>
<dbReference type="InterPro" id="IPR003594">
    <property type="entry name" value="HATPase_dom"/>
</dbReference>
<dbReference type="EMBL" id="QUZU01000004">
    <property type="protein sequence ID" value="TFY91322.1"/>
    <property type="molecule type" value="Genomic_DNA"/>
</dbReference>
<gene>
    <name evidence="11" type="ORF">DYL59_05055</name>
</gene>
<dbReference type="EC" id="2.7.13.3" evidence="3"/>
<evidence type="ECO:0000259" key="10">
    <source>
        <dbReference type="PROSITE" id="PS50110"/>
    </source>
</evidence>
<evidence type="ECO:0000256" key="7">
    <source>
        <dbReference type="PROSITE-ProRule" id="PRU00169"/>
    </source>
</evidence>
<evidence type="ECO:0000313" key="11">
    <source>
        <dbReference type="EMBL" id="TFY91322.1"/>
    </source>
</evidence>
<reference evidence="11 12" key="1">
    <citation type="journal article" date="2019" name="Syst. Appl. Microbiol.">
        <title>New species of pathogenic Pseudomonas isolated from citrus in Tunisia: Proposal of Pseudomonas kairouanensis sp. nov. and Pseudomonas nabeulensis sp. nov.</title>
        <authorList>
            <person name="Oueslati M."/>
            <person name="Mulet M."/>
            <person name="Gomila M."/>
            <person name="Berge O."/>
            <person name="Hajlaoui M.R."/>
            <person name="Lalucat J."/>
            <person name="Sadfi-Zouaoui N."/>
            <person name="Garcia-Valdes E."/>
        </authorList>
    </citation>
    <scope>NUCLEOTIDE SEQUENCE [LARGE SCALE GENOMIC DNA]</scope>
    <source>
        <strain evidence="11 12">KC12</strain>
    </source>
</reference>
<dbReference type="Pfam" id="PF01590">
    <property type="entry name" value="GAF"/>
    <property type="match status" value="1"/>
</dbReference>
<evidence type="ECO:0000313" key="12">
    <source>
        <dbReference type="Proteomes" id="UP000297391"/>
    </source>
</evidence>
<dbReference type="SMART" id="SM00388">
    <property type="entry name" value="HisKA"/>
    <property type="match status" value="1"/>
</dbReference>
<dbReference type="Pfam" id="PF02518">
    <property type="entry name" value="HATPase_c"/>
    <property type="match status" value="1"/>
</dbReference>
<dbReference type="OrthoDB" id="6973808at2"/>
<dbReference type="PANTHER" id="PTHR43065">
    <property type="entry name" value="SENSOR HISTIDINE KINASE"/>
    <property type="match status" value="1"/>
</dbReference>
<feature type="domain" description="Histidine kinase" evidence="9">
    <location>
        <begin position="368"/>
        <end position="589"/>
    </location>
</feature>
<dbReference type="Proteomes" id="UP000297391">
    <property type="component" value="Unassembled WGS sequence"/>
</dbReference>
<feature type="modified residue" description="4-aspartylphosphate" evidence="7">
    <location>
        <position position="663"/>
    </location>
</feature>
<dbReference type="InterPro" id="IPR036890">
    <property type="entry name" value="HATPase_C_sf"/>
</dbReference>
<dbReference type="SUPFAM" id="SSF47384">
    <property type="entry name" value="Homodimeric domain of signal transducing histidine kinase"/>
    <property type="match status" value="1"/>
</dbReference>
<evidence type="ECO:0000259" key="8">
    <source>
        <dbReference type="PROSITE" id="PS50046"/>
    </source>
</evidence>
<dbReference type="Pfam" id="PF00512">
    <property type="entry name" value="HisKA"/>
    <property type="match status" value="1"/>
</dbReference>
<dbReference type="Gene3D" id="1.10.287.130">
    <property type="match status" value="1"/>
</dbReference>
<evidence type="ECO:0000256" key="1">
    <source>
        <dbReference type="ARBA" id="ARBA00000085"/>
    </source>
</evidence>
<dbReference type="CDD" id="cd00156">
    <property type="entry name" value="REC"/>
    <property type="match status" value="1"/>
</dbReference>
<protein>
    <recommendedName>
        <fullName evidence="3">histidine kinase</fullName>
        <ecNumber evidence="3">2.7.13.3</ecNumber>
    </recommendedName>
</protein>
<dbReference type="Gene3D" id="3.30.565.10">
    <property type="entry name" value="Histidine kinase-like ATPase, C-terminal domain"/>
    <property type="match status" value="1"/>
</dbReference>
<dbReference type="SUPFAM" id="SSF55781">
    <property type="entry name" value="GAF domain-like"/>
    <property type="match status" value="1"/>
</dbReference>
<evidence type="ECO:0000256" key="2">
    <source>
        <dbReference type="ARBA" id="ARBA00006402"/>
    </source>
</evidence>
<dbReference type="SUPFAM" id="SSF55874">
    <property type="entry name" value="ATPase domain of HSP90 chaperone/DNA topoisomerase II/histidine kinase"/>
    <property type="match status" value="1"/>
</dbReference>
<dbReference type="InterPro" id="IPR029016">
    <property type="entry name" value="GAF-like_dom_sf"/>
</dbReference>
<dbReference type="PRINTS" id="PR00344">
    <property type="entry name" value="BCTRLSENSOR"/>
</dbReference>
<feature type="domain" description="Response regulatory" evidence="10">
    <location>
        <begin position="612"/>
        <end position="725"/>
    </location>
</feature>
<accession>A0A4Z0AWZ5</accession>
<organism evidence="11 12">
    <name type="scientific">Pseudomonas kairouanensis</name>
    <dbReference type="NCBI Taxonomy" id="2293832"/>
    <lineage>
        <taxon>Bacteria</taxon>
        <taxon>Pseudomonadati</taxon>
        <taxon>Pseudomonadota</taxon>
        <taxon>Gammaproteobacteria</taxon>
        <taxon>Pseudomonadales</taxon>
        <taxon>Pseudomonadaceae</taxon>
        <taxon>Pseudomonas</taxon>
    </lineage>
</organism>
<evidence type="ECO:0000256" key="6">
    <source>
        <dbReference type="ARBA" id="ARBA00022777"/>
    </source>
</evidence>
<dbReference type="InterPro" id="IPR035965">
    <property type="entry name" value="PAS-like_dom_sf"/>
</dbReference>